<evidence type="ECO:0000313" key="4">
    <source>
        <dbReference type="Proteomes" id="UP000001601"/>
    </source>
</evidence>
<dbReference type="SUPFAM" id="SSF53474">
    <property type="entry name" value="alpha/beta-Hydrolases"/>
    <property type="match status" value="1"/>
</dbReference>
<keyword evidence="4" id="KW-1185">Reference proteome</keyword>
<dbReference type="InterPro" id="IPR029058">
    <property type="entry name" value="AB_hydrolase_fold"/>
</dbReference>
<organism evidence="3 4">
    <name type="scientific">Leeuwenhoekiella blandensis (strain CECT 7118 / CCUG 51940 / KCTC 22103 / MED217)</name>
    <name type="common">Flavobacterium sp. (strain MED217)</name>
    <dbReference type="NCBI Taxonomy" id="398720"/>
    <lineage>
        <taxon>Bacteria</taxon>
        <taxon>Pseudomonadati</taxon>
        <taxon>Bacteroidota</taxon>
        <taxon>Flavobacteriia</taxon>
        <taxon>Flavobacteriales</taxon>
        <taxon>Flavobacteriaceae</taxon>
        <taxon>Leeuwenhoekiella</taxon>
    </lineage>
</organism>
<dbReference type="EMBL" id="AANC01000003">
    <property type="protein sequence ID" value="EAQ49761.1"/>
    <property type="molecule type" value="Genomic_DNA"/>
</dbReference>
<dbReference type="InterPro" id="IPR002471">
    <property type="entry name" value="Pept_S9_AS"/>
</dbReference>
<keyword evidence="1" id="KW-0378">Hydrolase</keyword>
<dbReference type="GO" id="GO:0004252">
    <property type="term" value="F:serine-type endopeptidase activity"/>
    <property type="evidence" value="ECO:0007669"/>
    <property type="project" value="InterPro"/>
</dbReference>
<reference evidence="3 4" key="1">
    <citation type="journal article" date="2007" name="Nature">
        <title>Light stimulates growth of proteorhodopsin-containing marine Flavobacteria.</title>
        <authorList>
            <person name="Gomez-Consarnau L."/>
            <person name="Gonzalez J.M."/>
            <person name="Coll-Llado M."/>
            <person name="Gourdon P."/>
            <person name="Pascher T."/>
            <person name="Neutze R."/>
            <person name="Pedros-Alio C."/>
            <person name="Pinhassi J."/>
        </authorList>
    </citation>
    <scope>NUCLEOTIDE SEQUENCE [LARGE SCALE GENOMIC DNA]</scope>
    <source>
        <strain evidence="3 4">MED217</strain>
    </source>
</reference>
<dbReference type="Pfam" id="PF12146">
    <property type="entry name" value="Hydrolase_4"/>
    <property type="match status" value="1"/>
</dbReference>
<accession>A3XL17</accession>
<evidence type="ECO:0000313" key="3">
    <source>
        <dbReference type="EMBL" id="EAQ49761.1"/>
    </source>
</evidence>
<dbReference type="InterPro" id="IPR022742">
    <property type="entry name" value="Hydrolase_4"/>
</dbReference>
<dbReference type="GO" id="GO:0006508">
    <property type="term" value="P:proteolysis"/>
    <property type="evidence" value="ECO:0007669"/>
    <property type="project" value="InterPro"/>
</dbReference>
<dbReference type="PROSITE" id="PS00708">
    <property type="entry name" value="PRO_ENDOPEP_SER"/>
    <property type="match status" value="1"/>
</dbReference>
<dbReference type="PANTHER" id="PTHR43265:SF1">
    <property type="entry name" value="ESTERASE ESTD"/>
    <property type="match status" value="1"/>
</dbReference>
<dbReference type="Gene3D" id="3.40.50.1820">
    <property type="entry name" value="alpha/beta hydrolase"/>
    <property type="match status" value="1"/>
</dbReference>
<gene>
    <name evidence="3" type="ORF">MED217_01385</name>
</gene>
<dbReference type="InterPro" id="IPR053145">
    <property type="entry name" value="AB_hydrolase_Est10"/>
</dbReference>
<dbReference type="PANTHER" id="PTHR43265">
    <property type="entry name" value="ESTERASE ESTD"/>
    <property type="match status" value="1"/>
</dbReference>
<dbReference type="GO" id="GO:0052689">
    <property type="term" value="F:carboxylic ester hydrolase activity"/>
    <property type="evidence" value="ECO:0007669"/>
    <property type="project" value="TreeGrafter"/>
</dbReference>
<feature type="domain" description="Serine aminopeptidase S33" evidence="2">
    <location>
        <begin position="186"/>
        <end position="428"/>
    </location>
</feature>
<dbReference type="eggNOG" id="COG1073">
    <property type="taxonomic scope" value="Bacteria"/>
</dbReference>
<dbReference type="HOGENOM" id="CLU_033707_2_0_10"/>
<protein>
    <recommendedName>
        <fullName evidence="2">Serine aminopeptidase S33 domain-containing protein</fullName>
    </recommendedName>
</protein>
<dbReference type="STRING" id="398720.MED217_01385"/>
<evidence type="ECO:0000256" key="1">
    <source>
        <dbReference type="ARBA" id="ARBA00022801"/>
    </source>
</evidence>
<evidence type="ECO:0000259" key="2">
    <source>
        <dbReference type="Pfam" id="PF12146"/>
    </source>
</evidence>
<proteinExistence type="predicted"/>
<dbReference type="AlphaFoldDB" id="A3XL17"/>
<sequence>MGVGIMKKLLLFIFVALFGRISFAQSIIGDWYGIINSENSSIPLIFHFSQKNNIYSATLDSPLQQSLGIDVTTIDYNAGKLHLVVARHDLQYKAVWSGGKLVGNLTQMNTDYFLVLTKESKQLQEPKSTFPYLTEEVRFQNSQAEVNLAGLLSLPEGSGPFPAVLLLGGSGPTDRDNTINSNHKMFLVLADYLTRKGIAVLRYDKRGVGASTGDFNVAGLQNFASDAKAALHYLQTLQEINTNQIGLIGHSEGGLLAAMLAASSKEIDFIIALAAPGIDGDTNFILQRKLISKSKGISEKEWLAKLDFLEQVVGEVKSAERPKELERSLKEIVVSYLERTKREIPYGMSTEDYTAMLVDRYTHPYVQDLIKIVPRQSFRQVTCPVLALNGSNDLQVSAAQNLPAIEAALKSGGNTQVSIKEFDGLNHLFQESATGAPSEYGEIEQTMAPIVLETITDWILKQTEE</sequence>
<dbReference type="Proteomes" id="UP000001601">
    <property type="component" value="Unassembled WGS sequence"/>
</dbReference>
<name>A3XL17_LEEBM</name>
<comment type="caution">
    <text evidence="3">The sequence shown here is derived from an EMBL/GenBank/DDBJ whole genome shotgun (WGS) entry which is preliminary data.</text>
</comment>